<accession>A0AAW5WS82</accession>
<evidence type="ECO:0000313" key="2">
    <source>
        <dbReference type="Proteomes" id="UP001212401"/>
    </source>
</evidence>
<dbReference type="RefSeq" id="WP_269295871.1">
    <property type="nucleotide sequence ID" value="NZ_JAKHPH010000006.1"/>
</dbReference>
<organism evidence="1 2">
    <name type="scientific">Limosilactobacillus vaginalis</name>
    <dbReference type="NCBI Taxonomy" id="1633"/>
    <lineage>
        <taxon>Bacteria</taxon>
        <taxon>Bacillati</taxon>
        <taxon>Bacillota</taxon>
        <taxon>Bacilli</taxon>
        <taxon>Lactobacillales</taxon>
        <taxon>Lactobacillaceae</taxon>
        <taxon>Limosilactobacillus</taxon>
    </lineage>
</organism>
<dbReference type="Proteomes" id="UP001212401">
    <property type="component" value="Unassembled WGS sequence"/>
</dbReference>
<dbReference type="EMBL" id="JAKHPH010000006">
    <property type="protein sequence ID" value="MCZ3667417.1"/>
    <property type="molecule type" value="Genomic_DNA"/>
</dbReference>
<gene>
    <name evidence="1" type="ORF">L2724_03840</name>
</gene>
<dbReference type="AlphaFoldDB" id="A0AAW5WS82"/>
<evidence type="ECO:0000313" key="1">
    <source>
        <dbReference type="EMBL" id="MCZ3667417.1"/>
    </source>
</evidence>
<sequence>MKKEKLEQIANAMSGLSYREFEEVASRIEASYHVTKKELTSEEISLVIENIH</sequence>
<protein>
    <submittedName>
        <fullName evidence="1">Uncharacterized protein</fullName>
    </submittedName>
</protein>
<proteinExistence type="predicted"/>
<reference evidence="1" key="1">
    <citation type="submission" date="2022-01" db="EMBL/GenBank/DDBJ databases">
        <title>VMRC isolate genome collection.</title>
        <authorList>
            <person name="France M."/>
            <person name="Rutt L."/>
            <person name="Humphrys M."/>
            <person name="Ravel J."/>
        </authorList>
    </citation>
    <scope>NUCLEOTIDE SEQUENCE</scope>
    <source>
        <strain evidence="1">C0048A1</strain>
    </source>
</reference>
<comment type="caution">
    <text evidence="1">The sequence shown here is derived from an EMBL/GenBank/DDBJ whole genome shotgun (WGS) entry which is preliminary data.</text>
</comment>
<name>A0AAW5WS82_9LACO</name>